<dbReference type="Proteomes" id="UP000007845">
    <property type="component" value="Chromosome"/>
</dbReference>
<accession>F0JDX3</accession>
<reference evidence="1 2" key="1">
    <citation type="journal article" date="2011" name="J. Bacteriol.">
        <title>Genome sequence of the mercury-methylating strain Desulfovibrio desulfuricans ND132.</title>
        <authorList>
            <person name="Brown S.D."/>
            <person name="Gilmour C.C."/>
            <person name="Kucken A.M."/>
            <person name="Wall J.D."/>
            <person name="Elias D.A."/>
            <person name="Brandt C.C."/>
            <person name="Podar M."/>
            <person name="Chertkov O."/>
            <person name="Held B."/>
            <person name="Bruce D.C."/>
            <person name="Detter J.C."/>
            <person name="Tapia R."/>
            <person name="Han C.S."/>
            <person name="Goodwin L.A."/>
            <person name="Cheng J.F."/>
            <person name="Pitluck S."/>
            <person name="Woyke T."/>
            <person name="Mikhailova N."/>
            <person name="Ivanova N.N."/>
            <person name="Han J."/>
            <person name="Lucas S."/>
            <person name="Lapidus A.L."/>
            <person name="Land M.L."/>
            <person name="Hauser L.J."/>
            <person name="Palumbo A.V."/>
        </authorList>
    </citation>
    <scope>NUCLEOTIDE SEQUENCE [LARGE SCALE GENOMIC DNA]</scope>
    <source>
        <strain evidence="1 2">ND132</strain>
    </source>
</reference>
<dbReference type="eggNOG" id="ENOG502Z8JC">
    <property type="taxonomic scope" value="Bacteria"/>
</dbReference>
<name>F0JDX3_9BACT</name>
<dbReference type="KEGG" id="ddn:DND132_0195"/>
<proteinExistence type="predicted"/>
<organism evidence="1 2">
    <name type="scientific">Pseudodesulfovibrio mercurii</name>
    <dbReference type="NCBI Taxonomy" id="641491"/>
    <lineage>
        <taxon>Bacteria</taxon>
        <taxon>Pseudomonadati</taxon>
        <taxon>Thermodesulfobacteriota</taxon>
        <taxon>Desulfovibrionia</taxon>
        <taxon>Desulfovibrionales</taxon>
        <taxon>Desulfovibrionaceae</taxon>
    </lineage>
</organism>
<keyword evidence="2" id="KW-1185">Reference proteome</keyword>
<dbReference type="STRING" id="641491.DND132_0195"/>
<dbReference type="EMBL" id="CP003220">
    <property type="protein sequence ID" value="EGB13413.1"/>
    <property type="molecule type" value="Genomic_DNA"/>
</dbReference>
<evidence type="ECO:0000313" key="2">
    <source>
        <dbReference type="Proteomes" id="UP000007845"/>
    </source>
</evidence>
<dbReference type="AlphaFoldDB" id="F0JDX3"/>
<protein>
    <submittedName>
        <fullName evidence="1">Uncharacterized protein</fullName>
    </submittedName>
</protein>
<sequence length="451" mass="52512">MKELFLVHCVDTEGPLYESLTATFERIRQTFGLNFKPSTNQLNRLKAGKDVPEALRANVMDFVSDARLDYNATWTEVDAMLHELMSDDWRMRHADDFGNGYVFSWFVMDHVGFTTNPRQRALGFHAVYEHYQQILSEYTPEHDALYWHFHPVPFSHAANRASCNYSFTNCHIESIGRRLLDHLDFPSAFRPGLHCERPDIHLFLEMWIPVDFGNQAMPERAEDAIQKDVSGGRFGDWRRAKSTWGVYHPDWYDYQKPGGMKRYIARCLNLNARIRPITREEIERAFRQVRNGEPTILSVTSHDQNKMGAPITRYMDLIRDVQKQYPEVRIRHANAVDAVRRVCGVPEQSPVRFDIAWTGNRVDVRADKDIWGPQPWMSFKTLDQRYLHENMDRQDGNHWSFTFDADSIPLGSLEAIAFATNDNYFNSSAYRIPIVDGKPGEPESSFRNHKE</sequence>
<dbReference type="HOGENOM" id="CLU_613694_0_0_7"/>
<gene>
    <name evidence="1" type="ORF">DND132_0195</name>
</gene>
<evidence type="ECO:0000313" key="1">
    <source>
        <dbReference type="EMBL" id="EGB13413.1"/>
    </source>
</evidence>